<evidence type="ECO:0000259" key="1">
    <source>
        <dbReference type="Pfam" id="PF06985"/>
    </source>
</evidence>
<evidence type="ECO:0000313" key="2">
    <source>
        <dbReference type="EMBL" id="KAF2135479.1"/>
    </source>
</evidence>
<dbReference type="PANTHER" id="PTHR33112">
    <property type="entry name" value="DOMAIN PROTEIN, PUTATIVE-RELATED"/>
    <property type="match status" value="1"/>
</dbReference>
<evidence type="ECO:0000313" key="3">
    <source>
        <dbReference type="Proteomes" id="UP000799438"/>
    </source>
</evidence>
<accession>A0A6A6AU55</accession>
<gene>
    <name evidence="2" type="ORF">K452DRAFT_239292</name>
</gene>
<keyword evidence="3" id="KW-1185">Reference proteome</keyword>
<dbReference type="RefSeq" id="XP_033391197.1">
    <property type="nucleotide sequence ID" value="XM_033537717.1"/>
</dbReference>
<dbReference type="GeneID" id="54295213"/>
<organism evidence="2 3">
    <name type="scientific">Aplosporella prunicola CBS 121167</name>
    <dbReference type="NCBI Taxonomy" id="1176127"/>
    <lineage>
        <taxon>Eukaryota</taxon>
        <taxon>Fungi</taxon>
        <taxon>Dikarya</taxon>
        <taxon>Ascomycota</taxon>
        <taxon>Pezizomycotina</taxon>
        <taxon>Dothideomycetes</taxon>
        <taxon>Dothideomycetes incertae sedis</taxon>
        <taxon>Botryosphaeriales</taxon>
        <taxon>Aplosporellaceae</taxon>
        <taxon>Aplosporella</taxon>
    </lineage>
</organism>
<reference evidence="2" key="1">
    <citation type="journal article" date="2020" name="Stud. Mycol.">
        <title>101 Dothideomycetes genomes: a test case for predicting lifestyles and emergence of pathogens.</title>
        <authorList>
            <person name="Haridas S."/>
            <person name="Albert R."/>
            <person name="Binder M."/>
            <person name="Bloem J."/>
            <person name="Labutti K."/>
            <person name="Salamov A."/>
            <person name="Andreopoulos B."/>
            <person name="Baker S."/>
            <person name="Barry K."/>
            <person name="Bills G."/>
            <person name="Bluhm B."/>
            <person name="Cannon C."/>
            <person name="Castanera R."/>
            <person name="Culley D."/>
            <person name="Daum C."/>
            <person name="Ezra D."/>
            <person name="Gonzalez J."/>
            <person name="Henrissat B."/>
            <person name="Kuo A."/>
            <person name="Liang C."/>
            <person name="Lipzen A."/>
            <person name="Lutzoni F."/>
            <person name="Magnuson J."/>
            <person name="Mondo S."/>
            <person name="Nolan M."/>
            <person name="Ohm R."/>
            <person name="Pangilinan J."/>
            <person name="Park H.-J."/>
            <person name="Ramirez L."/>
            <person name="Alfaro M."/>
            <person name="Sun H."/>
            <person name="Tritt A."/>
            <person name="Yoshinaga Y."/>
            <person name="Zwiers L.-H."/>
            <person name="Turgeon B."/>
            <person name="Goodwin S."/>
            <person name="Spatafora J."/>
            <person name="Crous P."/>
            <person name="Grigoriev I."/>
        </authorList>
    </citation>
    <scope>NUCLEOTIDE SEQUENCE</scope>
    <source>
        <strain evidence="2">CBS 121167</strain>
    </source>
</reference>
<proteinExistence type="predicted"/>
<sequence length="689" mass="78510">MATAITDRFQDEGKDEHSLLVASFYRAGDSFCAHENDFTFIVLYLHDQHGYGWKRVGAIDVVQSGPEAQHYVEKSLGLLIPEEPNWTTFSQWINECTSHGAQCSVSALDPQPTGFRLIDVDNFCVVRPPPLSEYAALSYVWGNTTFFRATLENINTLERKDSLLSVDLPATIKDAMVACRRLGKNYLWVDALCIVQDDMEMLNAQINQMNLIYSHPSFTIVACEGSDAKYGLPGLSRKRMPELKLPWGNIELIEQPQTLYNSLTWSIWNSRAWTYQEAIFSKRLLFFRNTSAAFECTSSKALNEAGKAGDGTGHVFGRQRDLGFDFFRAVNGYSSRDISNDEDVLHAFSGIINYLYGDQHIYGMPLREFDAAVLWVDFQCIHVHRTTQGEDMFPTWSWASLHGSKYIIDDIDIGASLASWAFVQTDLAGNHVVVPIRSFPEQSERSWSFRENDDVQNLASLGAAIAWREGSFKRDPPSLLLDRKIPWSQFKSFVLSRWPTYEQFWQESRGENAYVEEFSAEDIQLASFPNRILVYTQSATLWLVPSREDDIEPTKVYIRNAKGKKMGRAILQENNYKALFPSMGSDEEIQMEFIALSTSIIAYEWTPDPSSWHADKGLPDPKDEEADAMYFRNDQGELLINREGAPELIMMNVMMVEQRNGVYRRLALGIVSFKLWIESCPVLKSFVLE</sequence>
<feature type="domain" description="Heterokaryon incompatibility" evidence="1">
    <location>
        <begin position="134"/>
        <end position="277"/>
    </location>
</feature>
<dbReference type="Proteomes" id="UP000799438">
    <property type="component" value="Unassembled WGS sequence"/>
</dbReference>
<dbReference type="InterPro" id="IPR010730">
    <property type="entry name" value="HET"/>
</dbReference>
<dbReference type="Pfam" id="PF06985">
    <property type="entry name" value="HET"/>
    <property type="match status" value="1"/>
</dbReference>
<dbReference type="EMBL" id="ML995579">
    <property type="protein sequence ID" value="KAF2135479.1"/>
    <property type="molecule type" value="Genomic_DNA"/>
</dbReference>
<dbReference type="PANTHER" id="PTHR33112:SF16">
    <property type="entry name" value="HETEROKARYON INCOMPATIBILITY DOMAIN-CONTAINING PROTEIN"/>
    <property type="match status" value="1"/>
</dbReference>
<name>A0A6A6AU55_9PEZI</name>
<dbReference type="OrthoDB" id="2958217at2759"/>
<dbReference type="AlphaFoldDB" id="A0A6A6AU55"/>
<protein>
    <recommendedName>
        <fullName evidence="1">Heterokaryon incompatibility domain-containing protein</fullName>
    </recommendedName>
</protein>